<dbReference type="InterPro" id="IPR051677">
    <property type="entry name" value="AfsR-DnrI-RedD_regulator"/>
</dbReference>
<feature type="compositionally biased region" description="Gly residues" evidence="6">
    <location>
        <begin position="181"/>
        <end position="191"/>
    </location>
</feature>
<dbReference type="SMART" id="SM00862">
    <property type="entry name" value="Trans_reg_C"/>
    <property type="match status" value="1"/>
</dbReference>
<dbReference type="EMBL" id="JACHJB010000002">
    <property type="protein sequence ID" value="MBB6347695.1"/>
    <property type="molecule type" value="Genomic_DNA"/>
</dbReference>
<dbReference type="Gene3D" id="3.40.50.300">
    <property type="entry name" value="P-loop containing nucleotide triphosphate hydrolases"/>
    <property type="match status" value="1"/>
</dbReference>
<dbReference type="PANTHER" id="PTHR35807">
    <property type="entry name" value="TRANSCRIPTIONAL REGULATOR REDD-RELATED"/>
    <property type="match status" value="1"/>
</dbReference>
<dbReference type="SMART" id="SM01043">
    <property type="entry name" value="BTAD"/>
    <property type="match status" value="1"/>
</dbReference>
<evidence type="ECO:0000256" key="2">
    <source>
        <dbReference type="ARBA" id="ARBA00023015"/>
    </source>
</evidence>
<dbReference type="GO" id="GO:0003677">
    <property type="term" value="F:DNA binding"/>
    <property type="evidence" value="ECO:0007669"/>
    <property type="project" value="UniProtKB-UniRule"/>
</dbReference>
<evidence type="ECO:0000256" key="4">
    <source>
        <dbReference type="ARBA" id="ARBA00023163"/>
    </source>
</evidence>
<reference evidence="8 9" key="1">
    <citation type="submission" date="2020-08" db="EMBL/GenBank/DDBJ databases">
        <title>Sequencing the genomes of 1000 actinobacteria strains.</title>
        <authorList>
            <person name="Klenk H.-P."/>
        </authorList>
    </citation>
    <scope>NUCLEOTIDE SEQUENCE [LARGE SCALE GENOMIC DNA]</scope>
    <source>
        <strain evidence="8 9">DSM 45913</strain>
    </source>
</reference>
<feature type="compositionally biased region" description="Low complexity" evidence="6">
    <location>
        <begin position="163"/>
        <end position="180"/>
    </location>
</feature>
<name>A0A7X0C358_9ACTN</name>
<keyword evidence="3 5" id="KW-0238">DNA-binding</keyword>
<keyword evidence="9" id="KW-1185">Reference proteome</keyword>
<dbReference type="Proteomes" id="UP000583800">
    <property type="component" value="Unassembled WGS sequence"/>
</dbReference>
<dbReference type="InterPro" id="IPR001867">
    <property type="entry name" value="OmpR/PhoB-type_DNA-bd"/>
</dbReference>
<keyword evidence="4" id="KW-0804">Transcription</keyword>
<dbReference type="SUPFAM" id="SSF46894">
    <property type="entry name" value="C-terminal effector domain of the bipartite response regulators"/>
    <property type="match status" value="1"/>
</dbReference>
<dbReference type="GO" id="GO:0006355">
    <property type="term" value="P:regulation of DNA-templated transcription"/>
    <property type="evidence" value="ECO:0007669"/>
    <property type="project" value="InterPro"/>
</dbReference>
<feature type="DNA-binding region" description="OmpR/PhoB-type" evidence="5">
    <location>
        <begin position="1"/>
        <end position="90"/>
    </location>
</feature>
<accession>A0A7X0C358</accession>
<dbReference type="PANTHER" id="PTHR35807:SF1">
    <property type="entry name" value="TRANSCRIPTIONAL REGULATOR REDD"/>
    <property type="match status" value="1"/>
</dbReference>
<evidence type="ECO:0000259" key="7">
    <source>
        <dbReference type="PROSITE" id="PS51755"/>
    </source>
</evidence>
<dbReference type="GO" id="GO:0000160">
    <property type="term" value="P:phosphorelay signal transduction system"/>
    <property type="evidence" value="ECO:0007669"/>
    <property type="project" value="InterPro"/>
</dbReference>
<comment type="similarity">
    <text evidence="1">Belongs to the AfsR/DnrI/RedD regulatory family.</text>
</comment>
<dbReference type="AlphaFoldDB" id="A0A7X0C358"/>
<dbReference type="InterPro" id="IPR027417">
    <property type="entry name" value="P-loop_NTPase"/>
</dbReference>
<dbReference type="Gene3D" id="1.10.10.10">
    <property type="entry name" value="Winged helix-like DNA-binding domain superfamily/Winged helix DNA-binding domain"/>
    <property type="match status" value="1"/>
</dbReference>
<evidence type="ECO:0000256" key="6">
    <source>
        <dbReference type="SAM" id="MobiDB-lite"/>
    </source>
</evidence>
<dbReference type="SUPFAM" id="SSF52540">
    <property type="entry name" value="P-loop containing nucleoside triphosphate hydrolases"/>
    <property type="match status" value="1"/>
</dbReference>
<evidence type="ECO:0000256" key="3">
    <source>
        <dbReference type="ARBA" id="ARBA00023125"/>
    </source>
</evidence>
<dbReference type="InterPro" id="IPR036388">
    <property type="entry name" value="WH-like_DNA-bd_sf"/>
</dbReference>
<dbReference type="InterPro" id="IPR016032">
    <property type="entry name" value="Sig_transdc_resp-reg_C-effctor"/>
</dbReference>
<comment type="caution">
    <text evidence="8">The sequence shown here is derived from an EMBL/GenBank/DDBJ whole genome shotgun (WGS) entry which is preliminary data.</text>
</comment>
<dbReference type="PRINTS" id="PR00364">
    <property type="entry name" value="DISEASERSIST"/>
</dbReference>
<feature type="domain" description="OmpR/PhoB-type" evidence="7">
    <location>
        <begin position="1"/>
        <end position="90"/>
    </location>
</feature>
<dbReference type="Gene3D" id="1.25.40.10">
    <property type="entry name" value="Tetratricopeptide repeat domain"/>
    <property type="match status" value="2"/>
</dbReference>
<evidence type="ECO:0000256" key="5">
    <source>
        <dbReference type="PROSITE-ProRule" id="PRU01091"/>
    </source>
</evidence>
<evidence type="ECO:0000313" key="9">
    <source>
        <dbReference type="Proteomes" id="UP000583800"/>
    </source>
</evidence>
<keyword evidence="2" id="KW-0805">Transcription regulation</keyword>
<organism evidence="8 9">
    <name type="scientific">Nonomuraea muscovyensis</name>
    <dbReference type="NCBI Taxonomy" id="1124761"/>
    <lineage>
        <taxon>Bacteria</taxon>
        <taxon>Bacillati</taxon>
        <taxon>Actinomycetota</taxon>
        <taxon>Actinomycetes</taxon>
        <taxon>Streptosporangiales</taxon>
        <taxon>Streptosporangiaceae</taxon>
        <taxon>Nonomuraea</taxon>
    </lineage>
</organism>
<dbReference type="InterPro" id="IPR005158">
    <property type="entry name" value="BTAD"/>
</dbReference>
<sequence>MRFGILGPVQAWADGERVVAVGGPGVRALAALLLLDAGTVVPAGHLIDGLYGTEVPVGAANALQSRVARLRSLLGPGLVISHPGGYRMAAAPEQVDAHRFQCLARLGHRLLREGQHMRAAATLDEALVLWRGPALADVGGAPFAYAQSARLEETRLGAVEDPSSAARVAARPPHARAVGSGPPGGGIGRVRGGTQDAGDELGADPSPELAAVHTSLLLGSSRRGQGPTHAEAAAATQGPKRSRIGLLPRARPVPDMMPGDTSDFTGRLDEVTRIGRALAGDGRAGSAVPVVAVVGRAGIGKTALAVHVAHGIGGSFPDGRLFADLHAGADRRPSPAQVLERFLRALGLPGPAIPDGLGERAEVYRTLLAGRRMLVVLDEVHAESQVRPLLPGEPGWLQHGDAGVRAPLSLSPAGLGEDAKRLLRALAVLDSPDCPTWVGAALLDVREPVAQDLFDELADAQLVEVTGLGPFARYRLHDLVRLFARYRLHDLVRLFARYRLHDLVRLFARELPAPQDQVTALSRMVASLLYLVEQAAYREFGGGQPHLRGDTPSRPLPGPLTEQLLADPLAWFDSERAAVRSAVRQTGEAGLTSLCWDLARKAASFYKLRAYRDDWRETHETAPAVARRAGDKRGVAAIHVSTAELLLGTDSNGEVRRELDAACALFEEIGHEYGLALAVRDLALLDRLEGRHADAAACGERALELLRRTGTPVDVAYVLMGLAHLKLECGQVDAAATLLEESLALSVGHGARRLRA</sequence>
<evidence type="ECO:0000313" key="8">
    <source>
        <dbReference type="EMBL" id="MBB6347695.1"/>
    </source>
</evidence>
<dbReference type="InterPro" id="IPR011990">
    <property type="entry name" value="TPR-like_helical_dom_sf"/>
</dbReference>
<protein>
    <recommendedName>
        <fullName evidence="7">OmpR/PhoB-type domain-containing protein</fullName>
    </recommendedName>
</protein>
<dbReference type="PROSITE" id="PS51755">
    <property type="entry name" value="OMPR_PHOB"/>
    <property type="match status" value="1"/>
</dbReference>
<dbReference type="Pfam" id="PF03704">
    <property type="entry name" value="BTAD"/>
    <property type="match status" value="1"/>
</dbReference>
<feature type="region of interest" description="Disordered" evidence="6">
    <location>
        <begin position="220"/>
        <end position="266"/>
    </location>
</feature>
<gene>
    <name evidence="8" type="ORF">FHU36_004240</name>
</gene>
<evidence type="ECO:0000256" key="1">
    <source>
        <dbReference type="ARBA" id="ARBA00005820"/>
    </source>
</evidence>
<dbReference type="SUPFAM" id="SSF48452">
    <property type="entry name" value="TPR-like"/>
    <property type="match status" value="2"/>
</dbReference>
<feature type="region of interest" description="Disordered" evidence="6">
    <location>
        <begin position="163"/>
        <end position="206"/>
    </location>
</feature>
<proteinExistence type="inferred from homology"/>